<dbReference type="AlphaFoldDB" id="A0A928VSE1"/>
<dbReference type="RefSeq" id="WP_264326164.1">
    <property type="nucleotide sequence ID" value="NZ_JADEXQ010000060.1"/>
</dbReference>
<gene>
    <name evidence="1" type="ORF">IQ266_16485</name>
</gene>
<reference evidence="1" key="1">
    <citation type="submission" date="2020-10" db="EMBL/GenBank/DDBJ databases">
        <authorList>
            <person name="Castelo-Branco R."/>
            <person name="Eusebio N."/>
            <person name="Adriana R."/>
            <person name="Vieira A."/>
            <person name="Brugerolle De Fraissinette N."/>
            <person name="Rezende De Castro R."/>
            <person name="Schneider M.P."/>
            <person name="Vasconcelos V."/>
            <person name="Leao P.N."/>
        </authorList>
    </citation>
    <scope>NUCLEOTIDE SEQUENCE</scope>
    <source>
        <strain evidence="1">LEGE 11480</strain>
    </source>
</reference>
<dbReference type="CDD" id="cd02980">
    <property type="entry name" value="TRX_Fd_family"/>
    <property type="match status" value="1"/>
</dbReference>
<proteinExistence type="predicted"/>
<dbReference type="Proteomes" id="UP000625316">
    <property type="component" value="Unassembled WGS sequence"/>
</dbReference>
<name>A0A928VSE1_9CYAN</name>
<comment type="caution">
    <text evidence="1">The sequence shown here is derived from an EMBL/GenBank/DDBJ whole genome shotgun (WGS) entry which is preliminary data.</text>
</comment>
<keyword evidence="2" id="KW-1185">Reference proteome</keyword>
<protein>
    <submittedName>
        <fullName evidence="1">(2Fe-2S) ferredoxin domain-containing protein</fullName>
    </submittedName>
</protein>
<accession>A0A928VSE1</accession>
<evidence type="ECO:0000313" key="2">
    <source>
        <dbReference type="Proteomes" id="UP000625316"/>
    </source>
</evidence>
<evidence type="ECO:0000313" key="1">
    <source>
        <dbReference type="EMBL" id="MBE9031334.1"/>
    </source>
</evidence>
<sequence length="155" mass="17549">MFANFSQRMLGNPAFPSSTTMTTPEYRIFVCTKQRPADDPEGCCTDCGALEIHQAFKQSIAQQGLHDRVQVKAAGCLDHCTAGAVAMVFQPTQRTKLWDWPFLPKQLHHKIQTKIQKKIARNRTFYGNLTAADVEMIVQEHCINHQVIHGKVVRQ</sequence>
<dbReference type="Gene3D" id="3.40.30.10">
    <property type="entry name" value="Glutaredoxin"/>
    <property type="match status" value="1"/>
</dbReference>
<dbReference type="EMBL" id="JADEXQ010000060">
    <property type="protein sequence ID" value="MBE9031334.1"/>
    <property type="molecule type" value="Genomic_DNA"/>
</dbReference>
<dbReference type="SUPFAM" id="SSF52833">
    <property type="entry name" value="Thioredoxin-like"/>
    <property type="match status" value="1"/>
</dbReference>
<dbReference type="InterPro" id="IPR036249">
    <property type="entry name" value="Thioredoxin-like_sf"/>
</dbReference>
<organism evidence="1 2">
    <name type="scientific">Romeriopsis navalis LEGE 11480</name>
    <dbReference type="NCBI Taxonomy" id="2777977"/>
    <lineage>
        <taxon>Bacteria</taxon>
        <taxon>Bacillati</taxon>
        <taxon>Cyanobacteriota</taxon>
        <taxon>Cyanophyceae</taxon>
        <taxon>Leptolyngbyales</taxon>
        <taxon>Leptolyngbyaceae</taxon>
        <taxon>Romeriopsis</taxon>
        <taxon>Romeriopsis navalis</taxon>
    </lineage>
</organism>